<proteinExistence type="predicted"/>
<accession>A0A7S4EGS2</accession>
<reference evidence="2" key="1">
    <citation type="submission" date="2021-01" db="EMBL/GenBank/DDBJ databases">
        <authorList>
            <person name="Corre E."/>
            <person name="Pelletier E."/>
            <person name="Niang G."/>
            <person name="Scheremetjew M."/>
            <person name="Finn R."/>
            <person name="Kale V."/>
            <person name="Holt S."/>
            <person name="Cochrane G."/>
            <person name="Meng A."/>
            <person name="Brown T."/>
            <person name="Cohen L."/>
        </authorList>
    </citation>
    <scope>NUCLEOTIDE SEQUENCE</scope>
    <source>
        <strain evidence="2">10249 10 AB</strain>
    </source>
</reference>
<organism evidence="2">
    <name type="scientific">Pseudo-nitzschia australis</name>
    <dbReference type="NCBI Taxonomy" id="44445"/>
    <lineage>
        <taxon>Eukaryota</taxon>
        <taxon>Sar</taxon>
        <taxon>Stramenopiles</taxon>
        <taxon>Ochrophyta</taxon>
        <taxon>Bacillariophyta</taxon>
        <taxon>Bacillariophyceae</taxon>
        <taxon>Bacillariophycidae</taxon>
        <taxon>Bacillariales</taxon>
        <taxon>Bacillariaceae</taxon>
        <taxon>Pseudo-nitzschia</taxon>
    </lineage>
</organism>
<dbReference type="EMBL" id="HBIX01007366">
    <property type="protein sequence ID" value="CAE0712992.1"/>
    <property type="molecule type" value="Transcribed_RNA"/>
</dbReference>
<feature type="region of interest" description="Disordered" evidence="1">
    <location>
        <begin position="129"/>
        <end position="151"/>
    </location>
</feature>
<dbReference type="AlphaFoldDB" id="A0A7S4EGS2"/>
<evidence type="ECO:0000313" key="2">
    <source>
        <dbReference type="EMBL" id="CAE0712992.1"/>
    </source>
</evidence>
<protein>
    <submittedName>
        <fullName evidence="2">Uncharacterized protein</fullName>
    </submittedName>
</protein>
<sequence>MIETASTRTEYPPLFGSMESIVIERPLYTESYSWSDFLTVVQEDDYNYNNSNSYSYSNSNSNSNYSNCNYNNHNCDYNSSNNNNNYDCKTQLQSNDSFSSSSSSLSSASTNRSFSSSSSLQQQCRSQQNCSHSRQHQTQQQQTQTQQPRNVRFAPSNGVRTYSLVLGDHPLCDDGLSIDLGWDYNENEQTENNCNYGCNSGNYYCDNSNRNHHDYNYNCNSGNGTATPTATTRCQKRSYLSRKQLLLDVAGCTKEELDQRLSAWSSGARTH</sequence>
<gene>
    <name evidence="2" type="ORF">PAUS00366_LOCUS5744</name>
</gene>
<evidence type="ECO:0000256" key="1">
    <source>
        <dbReference type="SAM" id="MobiDB-lite"/>
    </source>
</evidence>
<feature type="compositionally biased region" description="Low complexity" evidence="1">
    <location>
        <begin position="129"/>
        <end position="147"/>
    </location>
</feature>
<name>A0A7S4EGS2_9STRA</name>